<dbReference type="Pfam" id="PF08389">
    <property type="entry name" value="Xpo1"/>
    <property type="match status" value="1"/>
</dbReference>
<dbReference type="InterPro" id="IPR011989">
    <property type="entry name" value="ARM-like"/>
</dbReference>
<evidence type="ECO:0000256" key="9">
    <source>
        <dbReference type="RuleBase" id="RU366037"/>
    </source>
</evidence>
<evidence type="ECO:0000256" key="4">
    <source>
        <dbReference type="ARBA" id="ARBA00022448"/>
    </source>
</evidence>
<dbReference type="Gene3D" id="1.25.10.10">
    <property type="entry name" value="Leucine-rich Repeat Variant"/>
    <property type="match status" value="1"/>
</dbReference>
<dbReference type="Pfam" id="PF19282">
    <property type="entry name" value="Exportin-T"/>
    <property type="match status" value="1"/>
</dbReference>
<dbReference type="AlphaFoldDB" id="A0A1E4TY72"/>
<dbReference type="GO" id="GO:0005737">
    <property type="term" value="C:cytoplasm"/>
    <property type="evidence" value="ECO:0007669"/>
    <property type="project" value="UniProtKB-SubCell"/>
</dbReference>
<keyword evidence="5 9" id="KW-0963">Cytoplasm</keyword>
<evidence type="ECO:0000256" key="3">
    <source>
        <dbReference type="ARBA" id="ARBA00018928"/>
    </source>
</evidence>
<dbReference type="GO" id="GO:0005643">
    <property type="term" value="C:nuclear pore"/>
    <property type="evidence" value="ECO:0007669"/>
    <property type="project" value="TreeGrafter"/>
</dbReference>
<dbReference type="InterPro" id="IPR013598">
    <property type="entry name" value="Exportin-1/Importin-b-like"/>
</dbReference>
<dbReference type="STRING" id="669874.A0A1E4TY72"/>
<dbReference type="GO" id="GO:0031267">
    <property type="term" value="F:small GTPase binding"/>
    <property type="evidence" value="ECO:0007669"/>
    <property type="project" value="InterPro"/>
</dbReference>
<evidence type="ECO:0000256" key="6">
    <source>
        <dbReference type="ARBA" id="ARBA00022555"/>
    </source>
</evidence>
<dbReference type="InterPro" id="IPR016024">
    <property type="entry name" value="ARM-type_fold"/>
</dbReference>
<protein>
    <recommendedName>
        <fullName evidence="3 9">Exportin-T</fullName>
    </recommendedName>
    <alternativeName>
        <fullName evidence="9">Exportin(tRNA)</fullName>
    </alternativeName>
    <alternativeName>
        <fullName evidence="9">tRNA exportin</fullName>
    </alternativeName>
</protein>
<name>A0A1E4TY72_PACTA</name>
<dbReference type="EMBL" id="KV454012">
    <property type="protein sequence ID" value="ODV96696.1"/>
    <property type="molecule type" value="Genomic_DNA"/>
</dbReference>
<evidence type="ECO:0000313" key="13">
    <source>
        <dbReference type="Proteomes" id="UP000094236"/>
    </source>
</evidence>
<dbReference type="GO" id="GO:0000049">
    <property type="term" value="F:tRNA binding"/>
    <property type="evidence" value="ECO:0007669"/>
    <property type="project" value="UniProtKB-UniRule"/>
</dbReference>
<dbReference type="PANTHER" id="PTHR15952:SF11">
    <property type="entry name" value="EXPORTIN-T"/>
    <property type="match status" value="1"/>
</dbReference>
<keyword evidence="13" id="KW-1185">Reference proteome</keyword>
<evidence type="ECO:0000259" key="11">
    <source>
        <dbReference type="Pfam" id="PF19282"/>
    </source>
</evidence>
<evidence type="ECO:0000256" key="2">
    <source>
        <dbReference type="ARBA" id="ARBA00009466"/>
    </source>
</evidence>
<comment type="subcellular location">
    <subcellularLocation>
        <location evidence="1 9">Cytoplasm</location>
    </subcellularLocation>
    <subcellularLocation>
        <location evidence="9">Nucleus</location>
    </subcellularLocation>
    <text evidence="9">Shuttles between the nucleus and the cytoplasm.</text>
</comment>
<evidence type="ECO:0000256" key="5">
    <source>
        <dbReference type="ARBA" id="ARBA00022490"/>
    </source>
</evidence>
<dbReference type="Proteomes" id="UP000094236">
    <property type="component" value="Unassembled WGS sequence"/>
</dbReference>
<proteinExistence type="inferred from homology"/>
<comment type="function">
    <text evidence="9">tRNA nucleus export receptor which facilitates tRNA translocation across the nuclear pore complex.</text>
</comment>
<feature type="domain" description="Exportin-T C-terminal" evidence="11">
    <location>
        <begin position="335"/>
        <end position="1043"/>
    </location>
</feature>
<gene>
    <name evidence="12" type="ORF">PACTADRAFT_1281</name>
</gene>
<dbReference type="OrthoDB" id="26399at2759"/>
<evidence type="ECO:0000256" key="8">
    <source>
        <dbReference type="ARBA" id="ARBA00023242"/>
    </source>
</evidence>
<comment type="similarity">
    <text evidence="2 9">Belongs to the exportin family.</text>
</comment>
<evidence type="ECO:0000259" key="10">
    <source>
        <dbReference type="Pfam" id="PF08389"/>
    </source>
</evidence>
<evidence type="ECO:0000256" key="7">
    <source>
        <dbReference type="ARBA" id="ARBA00022884"/>
    </source>
</evidence>
<keyword evidence="7 9" id="KW-0694">RNA-binding</keyword>
<dbReference type="InterPro" id="IPR040017">
    <property type="entry name" value="XPOT"/>
</dbReference>
<evidence type="ECO:0000313" key="12">
    <source>
        <dbReference type="EMBL" id="ODV96696.1"/>
    </source>
</evidence>
<keyword evidence="6 9" id="KW-0820">tRNA-binding</keyword>
<reference evidence="13" key="1">
    <citation type="submission" date="2016-05" db="EMBL/GenBank/DDBJ databases">
        <title>Comparative genomics of biotechnologically important yeasts.</title>
        <authorList>
            <consortium name="DOE Joint Genome Institute"/>
            <person name="Riley R."/>
            <person name="Haridas S."/>
            <person name="Wolfe K.H."/>
            <person name="Lopes M.R."/>
            <person name="Hittinger C.T."/>
            <person name="Goker M."/>
            <person name="Salamov A."/>
            <person name="Wisecaver J."/>
            <person name="Long T.M."/>
            <person name="Aerts A.L."/>
            <person name="Barry K."/>
            <person name="Choi C."/>
            <person name="Clum A."/>
            <person name="Coughlan A.Y."/>
            <person name="Deshpande S."/>
            <person name="Douglass A.P."/>
            <person name="Hanson S.J."/>
            <person name="Klenk H.-P."/>
            <person name="Labutti K."/>
            <person name="Lapidus A."/>
            <person name="Lindquist E."/>
            <person name="Lipzen A."/>
            <person name="Meier-Kolthoff J.P."/>
            <person name="Ohm R.A."/>
            <person name="Otillar R.P."/>
            <person name="Pangilinan J."/>
            <person name="Peng Y."/>
            <person name="Rokas A."/>
            <person name="Rosa C.A."/>
            <person name="Scheuner C."/>
            <person name="Sibirny A.A."/>
            <person name="Slot J.C."/>
            <person name="Stielow J.B."/>
            <person name="Sun H."/>
            <person name="Kurtzman C.P."/>
            <person name="Blackwell M."/>
            <person name="Grigoriev I.V."/>
            <person name="Jeffries T.W."/>
        </authorList>
    </citation>
    <scope>NUCLEOTIDE SEQUENCE [LARGE SCALE GENOMIC DNA]</scope>
    <source>
        <strain evidence="13">NRRL Y-2460</strain>
    </source>
</reference>
<dbReference type="PANTHER" id="PTHR15952">
    <property type="entry name" value="EXPORTIN-T/LOS1"/>
    <property type="match status" value="1"/>
</dbReference>
<dbReference type="GO" id="GO:0016363">
    <property type="term" value="C:nuclear matrix"/>
    <property type="evidence" value="ECO:0007669"/>
    <property type="project" value="TreeGrafter"/>
</dbReference>
<evidence type="ECO:0000256" key="1">
    <source>
        <dbReference type="ARBA" id="ARBA00004496"/>
    </source>
</evidence>
<dbReference type="SUPFAM" id="SSF48371">
    <property type="entry name" value="ARM repeat"/>
    <property type="match status" value="1"/>
</dbReference>
<sequence>MDDQIQQAVEIACNPSANNELKQEALQFIKEVKTSNDGWESCLSLLHKNQSISEQTKFFIFQVLDEKIEDLNNDQLLHLKNCLFQYVNDLILNKVIQAVYIRNAIAKTMALLFCRIYVNIYPNYLKDLLSLIKNNNGNGGYNEMATDLYMRVLLVIHSEIGDNLIQRKRVNIEYNNTVKDAIRSNDVTNLTSSWKDILSYFSQQEPSDFINEILNNTVQSIGDYISWVEINLILDNDYLNLIFQFLGNSRPSNQRIVTSNTFMEIIKKKMPVLKKLNLMTVLNLTSVISNLNLSQSSQDLEFMESISKLVNAIGVELILILENATQEELANNEFRNLTMQQILQVFPLVFQFLRHEYDDVAVHVFPFIGAYLLFLKQNIVNENIDFSPLNNEEILTSLLNNIILKMKYDEEDDGSDDEDVEAFQEVRNKLKSFQESVMVLNENLGLSVLTNCINESLFGESKEWRKLELGLFELTNYSEILKNNIMNLPKTMVNASRPYYIFNEMLCKVVENAPKILVHHPLIQLLFFELILKHYNFFVNSNIVVEGIDKQVLVLKVLKIFISEFGVFNSNSKVKLRSWFIFYRFIKMTKPKVEDYILEELINNLLPLLDIKFSTQVAINPKNPTEIELENLEDHSNFESQLYLFESVGLLISFVDNSKAEFQVKLMEVILQPLFLNLENCINNVRQSKSNLLVPIQTHHLLMAIGTFIKGFENCFNANEIINEKFLNHLEQISTVVIITLENFIDFNIIRNATRFTLVRVFLILSKNVSLTNNLLEFILNKYLSLLLVNFDLLKISELIEFLNFIGQISHFLNKFQNFYGLLNNLITPLITKTSAIIDDKSIESDDFVKKEKENLLITLISLLISISNNNLTSLLLTPENGPIFGTIVNKLLNYSINISEPQVSKLAIAELNNLVVVLGPGYITDPEDINGKNVIVEDINTILINNLIILSFELPFKHTDFDIKNSQHRSLVTEIARILKSISLIGSPKNSDQPNESMINNLQMYMSSLNIQGNVIEDFLKNLMNSNEKEFNKYLINFITQFKG</sequence>
<organism evidence="12 13">
    <name type="scientific">Pachysolen tannophilus NRRL Y-2460</name>
    <dbReference type="NCBI Taxonomy" id="669874"/>
    <lineage>
        <taxon>Eukaryota</taxon>
        <taxon>Fungi</taxon>
        <taxon>Dikarya</taxon>
        <taxon>Ascomycota</taxon>
        <taxon>Saccharomycotina</taxon>
        <taxon>Pichiomycetes</taxon>
        <taxon>Pachysolenaceae</taxon>
        <taxon>Pachysolen</taxon>
    </lineage>
</organism>
<feature type="domain" description="Exportin-1/Importin-beta-like" evidence="10">
    <location>
        <begin position="100"/>
        <end position="249"/>
    </location>
</feature>
<keyword evidence="4 9" id="KW-0813">Transport</keyword>
<dbReference type="GO" id="GO:0071528">
    <property type="term" value="P:tRNA re-export from nucleus"/>
    <property type="evidence" value="ECO:0007669"/>
    <property type="project" value="UniProtKB-UniRule"/>
</dbReference>
<dbReference type="InterPro" id="IPR045546">
    <property type="entry name" value="Exportin-T_C"/>
</dbReference>
<keyword evidence="8 9" id="KW-0539">Nucleus</keyword>
<accession>A0A1E4TY72</accession>